<keyword evidence="6 8" id="KW-0326">Glycosidase</keyword>
<name>A0AAV9A4G9_ACOGR</name>
<evidence type="ECO:0000313" key="10">
    <source>
        <dbReference type="EMBL" id="KAK1259041.1"/>
    </source>
</evidence>
<proteinExistence type="inferred from homology"/>
<evidence type="ECO:0000256" key="3">
    <source>
        <dbReference type="ARBA" id="ARBA00022512"/>
    </source>
</evidence>
<gene>
    <name evidence="10" type="ORF">QJS04_geneDACA020055</name>
</gene>
<dbReference type="GO" id="GO:0004650">
    <property type="term" value="F:polygalacturonase activity"/>
    <property type="evidence" value="ECO:0007669"/>
    <property type="project" value="InterPro"/>
</dbReference>
<reference evidence="10" key="2">
    <citation type="submission" date="2023-06" db="EMBL/GenBank/DDBJ databases">
        <authorList>
            <person name="Ma L."/>
            <person name="Liu K.-W."/>
            <person name="Li Z."/>
            <person name="Hsiao Y.-Y."/>
            <person name="Qi Y."/>
            <person name="Fu T."/>
            <person name="Tang G."/>
            <person name="Zhang D."/>
            <person name="Sun W.-H."/>
            <person name="Liu D.-K."/>
            <person name="Li Y."/>
            <person name="Chen G.-Z."/>
            <person name="Liu X.-D."/>
            <person name="Liao X.-Y."/>
            <person name="Jiang Y.-T."/>
            <person name="Yu X."/>
            <person name="Hao Y."/>
            <person name="Huang J."/>
            <person name="Zhao X.-W."/>
            <person name="Ke S."/>
            <person name="Chen Y.-Y."/>
            <person name="Wu W.-L."/>
            <person name="Hsu J.-L."/>
            <person name="Lin Y.-F."/>
            <person name="Huang M.-D."/>
            <person name="Li C.-Y."/>
            <person name="Huang L."/>
            <person name="Wang Z.-W."/>
            <person name="Zhao X."/>
            <person name="Zhong W.-Y."/>
            <person name="Peng D.-H."/>
            <person name="Ahmad S."/>
            <person name="Lan S."/>
            <person name="Zhang J.-S."/>
            <person name="Tsai W.-C."/>
            <person name="Van De Peer Y."/>
            <person name="Liu Z.-J."/>
        </authorList>
    </citation>
    <scope>NUCLEOTIDE SEQUENCE</scope>
    <source>
        <strain evidence="10">SCP</strain>
        <tissue evidence="10">Leaves</tissue>
    </source>
</reference>
<dbReference type="SUPFAM" id="SSF51126">
    <property type="entry name" value="Pectin lyase-like"/>
    <property type="match status" value="1"/>
</dbReference>
<accession>A0AAV9A4G9</accession>
<evidence type="ECO:0000313" key="11">
    <source>
        <dbReference type="Proteomes" id="UP001179952"/>
    </source>
</evidence>
<keyword evidence="7" id="KW-0961">Cell wall biogenesis/degradation</keyword>
<dbReference type="Pfam" id="PF00295">
    <property type="entry name" value="Glyco_hydro_28"/>
    <property type="match status" value="1"/>
</dbReference>
<keyword evidence="9" id="KW-0732">Signal</keyword>
<dbReference type="Proteomes" id="UP001179952">
    <property type="component" value="Unassembled WGS sequence"/>
</dbReference>
<dbReference type="AlphaFoldDB" id="A0AAV9A4G9"/>
<keyword evidence="11" id="KW-1185">Reference proteome</keyword>
<organism evidence="10 11">
    <name type="scientific">Acorus gramineus</name>
    <name type="common">Dwarf sweet flag</name>
    <dbReference type="NCBI Taxonomy" id="55184"/>
    <lineage>
        <taxon>Eukaryota</taxon>
        <taxon>Viridiplantae</taxon>
        <taxon>Streptophyta</taxon>
        <taxon>Embryophyta</taxon>
        <taxon>Tracheophyta</taxon>
        <taxon>Spermatophyta</taxon>
        <taxon>Magnoliopsida</taxon>
        <taxon>Liliopsida</taxon>
        <taxon>Acoraceae</taxon>
        <taxon>Acorus</taxon>
    </lineage>
</organism>
<dbReference type="Gene3D" id="2.160.20.10">
    <property type="entry name" value="Single-stranded right-handed beta-helix, Pectin lyase-like"/>
    <property type="match status" value="1"/>
</dbReference>
<dbReference type="GO" id="GO:0071555">
    <property type="term" value="P:cell wall organization"/>
    <property type="evidence" value="ECO:0007669"/>
    <property type="project" value="UniProtKB-KW"/>
</dbReference>
<reference evidence="10" key="1">
    <citation type="journal article" date="2023" name="Nat. Commun.">
        <title>Diploid and tetraploid genomes of Acorus and the evolution of monocots.</title>
        <authorList>
            <person name="Ma L."/>
            <person name="Liu K.W."/>
            <person name="Li Z."/>
            <person name="Hsiao Y.Y."/>
            <person name="Qi Y."/>
            <person name="Fu T."/>
            <person name="Tang G.D."/>
            <person name="Zhang D."/>
            <person name="Sun W.H."/>
            <person name="Liu D.K."/>
            <person name="Li Y."/>
            <person name="Chen G.Z."/>
            <person name="Liu X.D."/>
            <person name="Liao X.Y."/>
            <person name="Jiang Y.T."/>
            <person name="Yu X."/>
            <person name="Hao Y."/>
            <person name="Huang J."/>
            <person name="Zhao X.W."/>
            <person name="Ke S."/>
            <person name="Chen Y.Y."/>
            <person name="Wu W.L."/>
            <person name="Hsu J.L."/>
            <person name="Lin Y.F."/>
            <person name="Huang M.D."/>
            <person name="Li C.Y."/>
            <person name="Huang L."/>
            <person name="Wang Z.W."/>
            <person name="Zhao X."/>
            <person name="Zhong W.Y."/>
            <person name="Peng D.H."/>
            <person name="Ahmad S."/>
            <person name="Lan S."/>
            <person name="Zhang J.S."/>
            <person name="Tsai W.C."/>
            <person name="Van de Peer Y."/>
            <person name="Liu Z.J."/>
        </authorList>
    </citation>
    <scope>NUCLEOTIDE SEQUENCE</scope>
    <source>
        <strain evidence="10">SCP</strain>
    </source>
</reference>
<comment type="subcellular location">
    <subcellularLocation>
        <location evidence="1">Secreted</location>
        <location evidence="1">Cell wall</location>
    </subcellularLocation>
</comment>
<evidence type="ECO:0000256" key="8">
    <source>
        <dbReference type="RuleBase" id="RU361169"/>
    </source>
</evidence>
<dbReference type="InterPro" id="IPR011050">
    <property type="entry name" value="Pectin_lyase_fold/virulence"/>
</dbReference>
<evidence type="ECO:0000256" key="7">
    <source>
        <dbReference type="ARBA" id="ARBA00023316"/>
    </source>
</evidence>
<keyword evidence="5 8" id="KW-0378">Hydrolase</keyword>
<evidence type="ECO:0000256" key="4">
    <source>
        <dbReference type="ARBA" id="ARBA00022525"/>
    </source>
</evidence>
<dbReference type="EMBL" id="JAUJYN010000012">
    <property type="protein sequence ID" value="KAK1259041.1"/>
    <property type="molecule type" value="Genomic_DNA"/>
</dbReference>
<keyword evidence="4" id="KW-0964">Secreted</keyword>
<keyword evidence="3" id="KW-0134">Cell wall</keyword>
<evidence type="ECO:0000256" key="6">
    <source>
        <dbReference type="ARBA" id="ARBA00023295"/>
    </source>
</evidence>
<feature type="signal peptide" evidence="9">
    <location>
        <begin position="1"/>
        <end position="19"/>
    </location>
</feature>
<evidence type="ECO:0000256" key="2">
    <source>
        <dbReference type="ARBA" id="ARBA00008834"/>
    </source>
</evidence>
<comment type="similarity">
    <text evidence="2 8">Belongs to the glycosyl hydrolase 28 family.</text>
</comment>
<dbReference type="InterPro" id="IPR000743">
    <property type="entry name" value="Glyco_hydro_28"/>
</dbReference>
<dbReference type="PANTHER" id="PTHR31375">
    <property type="match status" value="1"/>
</dbReference>
<dbReference type="GO" id="GO:0005975">
    <property type="term" value="P:carbohydrate metabolic process"/>
    <property type="evidence" value="ECO:0007669"/>
    <property type="project" value="InterPro"/>
</dbReference>
<feature type="chain" id="PRO_5043989921" evidence="9">
    <location>
        <begin position="20"/>
        <end position="256"/>
    </location>
</feature>
<protein>
    <submittedName>
        <fullName evidence="10">Polygalacturonase</fullName>
    </submittedName>
</protein>
<dbReference type="InterPro" id="IPR012334">
    <property type="entry name" value="Pectin_lyas_fold"/>
</dbReference>
<comment type="caution">
    <text evidence="10">The sequence shown here is derived from an EMBL/GenBank/DDBJ whole genome shotgun (WGS) entry which is preliminary data.</text>
</comment>
<sequence>MDIIFSIVVLLSLQRIGHARSIIDSTNVFSVDAYGAVGDGKTDDSQAFLKAWKDACGSKDGVSTLSIPSGKTFLLKPITFSGPCQAAGIHVQILGTIQAPQQSEWSGVDPDMWIMFREISGLNLEGPGTIDGSGSQWWPKSCKHSPKACLQAPTQLVMMGCSHIQMSHLKLVNSPRNHLSIASCDNVVMNDLTITAPGDSPNTDGIDISNSKSIVLSNSIIATGDDCVAINSGTSDLNITGVACGPGHGIRNLQSK</sequence>
<evidence type="ECO:0000256" key="5">
    <source>
        <dbReference type="ARBA" id="ARBA00022801"/>
    </source>
</evidence>
<evidence type="ECO:0000256" key="9">
    <source>
        <dbReference type="SAM" id="SignalP"/>
    </source>
</evidence>
<evidence type="ECO:0000256" key="1">
    <source>
        <dbReference type="ARBA" id="ARBA00004191"/>
    </source>
</evidence>